<keyword evidence="2" id="KW-1185">Reference proteome</keyword>
<reference evidence="1 2" key="1">
    <citation type="submission" date="2019-12" db="EMBL/GenBank/DDBJ databases">
        <title>Sporaefaciens musculi gen. nov., sp. nov., a novel bacterium isolated from the caecum of an obese mouse.</title>
        <authorList>
            <person name="Rasmussen T.S."/>
            <person name="Streidl T."/>
            <person name="Hitch T.C.A."/>
            <person name="Wortmann E."/>
            <person name="Deptula P."/>
            <person name="Hansen M."/>
            <person name="Nielsen D.S."/>
            <person name="Clavel T."/>
            <person name="Vogensen F.K."/>
        </authorList>
    </citation>
    <scope>NUCLEOTIDE SEQUENCE [LARGE SCALE GENOMIC DNA]</scope>
    <source>
        <strain evidence="1 2">WCA-9-b2</strain>
    </source>
</reference>
<protein>
    <recommendedName>
        <fullName evidence="3">PIN domain-containing protein</fullName>
    </recommendedName>
</protein>
<evidence type="ECO:0008006" key="3">
    <source>
        <dbReference type="Google" id="ProtNLM"/>
    </source>
</evidence>
<name>A0A7X3MH15_9FIRM</name>
<dbReference type="EMBL" id="WUQX01000001">
    <property type="protein sequence ID" value="MXP76283.1"/>
    <property type="molecule type" value="Genomic_DNA"/>
</dbReference>
<evidence type="ECO:0000313" key="2">
    <source>
        <dbReference type="Proteomes" id="UP000460412"/>
    </source>
</evidence>
<proteinExistence type="predicted"/>
<comment type="caution">
    <text evidence="1">The sequence shown here is derived from an EMBL/GenBank/DDBJ whole genome shotgun (WGS) entry which is preliminary data.</text>
</comment>
<gene>
    <name evidence="1" type="ORF">GN277_13015</name>
</gene>
<evidence type="ECO:0000313" key="1">
    <source>
        <dbReference type="EMBL" id="MXP76283.1"/>
    </source>
</evidence>
<organism evidence="1 2">
    <name type="scientific">Sporofaciens musculi</name>
    <dbReference type="NCBI Taxonomy" id="2681861"/>
    <lineage>
        <taxon>Bacteria</taxon>
        <taxon>Bacillati</taxon>
        <taxon>Bacillota</taxon>
        <taxon>Clostridia</taxon>
        <taxon>Lachnospirales</taxon>
        <taxon>Lachnospiraceae</taxon>
        <taxon>Sporofaciens</taxon>
    </lineage>
</organism>
<dbReference type="AlphaFoldDB" id="A0A7X3MH15"/>
<dbReference type="RefSeq" id="WP_159751434.1">
    <property type="nucleotide sequence ID" value="NZ_WUQX01000001.1"/>
</dbReference>
<sequence length="143" mass="16202">MELIGKGAKTYNSECISETGYIPPLDFKQKIGVVNKELNVQLVPEIASCMRDHSRLDGTVRFLAPDSVEGQVYKEIVSKNKINGKRPFEFSYDAMIAEAAIHYGYILISDDKPLRDVVNSYFSDRAITTDKLLEIINEYETDM</sequence>
<dbReference type="Proteomes" id="UP000460412">
    <property type="component" value="Unassembled WGS sequence"/>
</dbReference>
<accession>A0A7X3MH15</accession>